<dbReference type="OrthoDB" id="9800375at2"/>
<organism evidence="6 7">
    <name type="scientific">Alkaliphilus metalliredigens (strain QYMF)</name>
    <dbReference type="NCBI Taxonomy" id="293826"/>
    <lineage>
        <taxon>Bacteria</taxon>
        <taxon>Bacillati</taxon>
        <taxon>Bacillota</taxon>
        <taxon>Clostridia</taxon>
        <taxon>Peptostreptococcales</taxon>
        <taxon>Natronincolaceae</taxon>
        <taxon>Alkaliphilus</taxon>
    </lineage>
</organism>
<evidence type="ECO:0000256" key="1">
    <source>
        <dbReference type="ARBA" id="ARBA00009677"/>
    </source>
</evidence>
<dbReference type="Pfam" id="PF22692">
    <property type="entry name" value="LlgE_F_G_D1"/>
    <property type="match status" value="1"/>
</dbReference>
<dbReference type="NCBIfam" id="TIGR03506">
    <property type="entry name" value="FlgEFG_subfam"/>
    <property type="match status" value="1"/>
</dbReference>
<dbReference type="InterPro" id="IPR010930">
    <property type="entry name" value="Flg_bb/hook_C_dom"/>
</dbReference>
<feature type="domain" description="Flagellar hook protein FlgE/F/G-like D1" evidence="5">
    <location>
        <begin position="200"/>
        <end position="267"/>
    </location>
</feature>
<evidence type="ECO:0000259" key="3">
    <source>
        <dbReference type="Pfam" id="PF00460"/>
    </source>
</evidence>
<keyword evidence="7" id="KW-1185">Reference proteome</keyword>
<feature type="domain" description="Flagellar basal body rod protein N-terminal" evidence="3">
    <location>
        <begin position="5"/>
        <end position="35"/>
    </location>
</feature>
<dbReference type="KEGG" id="amt:Amet_0369"/>
<evidence type="ECO:0000259" key="4">
    <source>
        <dbReference type="Pfam" id="PF06429"/>
    </source>
</evidence>
<gene>
    <name evidence="6" type="ordered locus">Amet_0369</name>
</gene>
<keyword evidence="2" id="KW-0975">Bacterial flagellum</keyword>
<dbReference type="eggNOG" id="COG4786">
    <property type="taxonomic scope" value="Bacteria"/>
</dbReference>
<reference evidence="7" key="1">
    <citation type="journal article" date="2016" name="Genome Announc.">
        <title>Complete genome sequence of Alkaliphilus metalliredigens strain QYMF, an alkaliphilic and metal-reducing bacterium isolated from borax-contaminated leachate ponds.</title>
        <authorList>
            <person name="Hwang C."/>
            <person name="Copeland A."/>
            <person name="Lucas S."/>
            <person name="Lapidus A."/>
            <person name="Barry K."/>
            <person name="Detter J.C."/>
            <person name="Glavina Del Rio T."/>
            <person name="Hammon N."/>
            <person name="Israni S."/>
            <person name="Dalin E."/>
            <person name="Tice H."/>
            <person name="Pitluck S."/>
            <person name="Chertkov O."/>
            <person name="Brettin T."/>
            <person name="Bruce D."/>
            <person name="Han C."/>
            <person name="Schmutz J."/>
            <person name="Larimer F."/>
            <person name="Land M.L."/>
            <person name="Hauser L."/>
            <person name="Kyrpides N."/>
            <person name="Mikhailova N."/>
            <person name="Ye Q."/>
            <person name="Zhou J."/>
            <person name="Richardson P."/>
            <person name="Fields M.W."/>
        </authorList>
    </citation>
    <scope>NUCLEOTIDE SEQUENCE [LARGE SCALE GENOMIC DNA]</scope>
    <source>
        <strain evidence="7">QYMF</strain>
    </source>
</reference>
<accession>A6TK81</accession>
<dbReference type="InterPro" id="IPR019776">
    <property type="entry name" value="Flagellar_basal_body_rod_CS"/>
</dbReference>
<evidence type="ECO:0000313" key="6">
    <source>
        <dbReference type="EMBL" id="ABR46599.1"/>
    </source>
</evidence>
<sequence length="363" mass="40002">MFRGLYTATSGMQTAQRKLDVTSNNIANINTTGFKKDVVAAESFPEVLIRKINHDIRPRPFNLNSGVEVTREGEALGLSTDAGFFRVETDQGISHNREASFAPDEDGFLRTYRRDLNGEIDASRGNYLLDATGQRVQVDNGNLEVNNQGQLTFGGGATNLLYRPLGHVLGTMNSGVRIQKIETNFAQGAVAETANPLDVALNGQGFFRILTPNGEMYTRNGNFTMSNEGQLVTTEGHEVEGNAGAITFNEAQLMAAENIQITDKGEILLDGVVVDQIQIVNINNVKDLRKHGQSYYYGEEGFELELAPFEGEVLQGYLEESNINSIQEMVEMISTFRDYEANQKVVQAYDEILQKAVGEIGKL</sequence>
<dbReference type="Proteomes" id="UP000001572">
    <property type="component" value="Chromosome"/>
</dbReference>
<keyword evidence="6" id="KW-0969">Cilium</keyword>
<comment type="similarity">
    <text evidence="1 2">Belongs to the flagella basal body rod proteins family.</text>
</comment>
<dbReference type="HOGENOM" id="CLU_013687_0_0_9"/>
<dbReference type="GO" id="GO:0009425">
    <property type="term" value="C:bacterial-type flagellum basal body"/>
    <property type="evidence" value="ECO:0007669"/>
    <property type="project" value="UniProtKB-SubCell"/>
</dbReference>
<dbReference type="Pfam" id="PF06429">
    <property type="entry name" value="Flg_bbr_C"/>
    <property type="match status" value="1"/>
</dbReference>
<keyword evidence="6" id="KW-0282">Flagellum</keyword>
<dbReference type="InterPro" id="IPR020013">
    <property type="entry name" value="Flagellar_FlgE/F/G"/>
</dbReference>
<dbReference type="AlphaFoldDB" id="A6TK81"/>
<dbReference type="InterPro" id="IPR053967">
    <property type="entry name" value="LlgE_F_G-like_D1"/>
</dbReference>
<dbReference type="Pfam" id="PF00460">
    <property type="entry name" value="Flg_bb_rod"/>
    <property type="match status" value="1"/>
</dbReference>
<comment type="subcellular location">
    <subcellularLocation>
        <location evidence="2">Bacterial flagellum basal body</location>
    </subcellularLocation>
</comment>
<feature type="domain" description="Flagellar basal-body/hook protein C-terminal" evidence="4">
    <location>
        <begin position="315"/>
        <end position="356"/>
    </location>
</feature>
<evidence type="ECO:0000256" key="2">
    <source>
        <dbReference type="RuleBase" id="RU362116"/>
    </source>
</evidence>
<dbReference type="EMBL" id="CP000724">
    <property type="protein sequence ID" value="ABR46599.1"/>
    <property type="molecule type" value="Genomic_DNA"/>
</dbReference>
<proteinExistence type="inferred from homology"/>
<dbReference type="STRING" id="293826.Amet_0369"/>
<name>A6TK81_ALKMQ</name>
<evidence type="ECO:0000313" key="7">
    <source>
        <dbReference type="Proteomes" id="UP000001572"/>
    </source>
</evidence>
<dbReference type="GO" id="GO:0071978">
    <property type="term" value="P:bacterial-type flagellum-dependent swarming motility"/>
    <property type="evidence" value="ECO:0007669"/>
    <property type="project" value="TreeGrafter"/>
</dbReference>
<dbReference type="PANTHER" id="PTHR30435">
    <property type="entry name" value="FLAGELLAR PROTEIN"/>
    <property type="match status" value="1"/>
</dbReference>
<dbReference type="InterPro" id="IPR001444">
    <property type="entry name" value="Flag_bb_rod_N"/>
</dbReference>
<dbReference type="InterPro" id="IPR037925">
    <property type="entry name" value="FlgE/F/G-like"/>
</dbReference>
<dbReference type="PANTHER" id="PTHR30435:SF19">
    <property type="entry name" value="FLAGELLAR BASAL-BODY ROD PROTEIN FLGG"/>
    <property type="match status" value="1"/>
</dbReference>
<dbReference type="PROSITE" id="PS00588">
    <property type="entry name" value="FLAGELLA_BB_ROD"/>
    <property type="match status" value="1"/>
</dbReference>
<evidence type="ECO:0000259" key="5">
    <source>
        <dbReference type="Pfam" id="PF22692"/>
    </source>
</evidence>
<protein>
    <submittedName>
        <fullName evidence="6">Flagellar basal body rod protein</fullName>
    </submittedName>
</protein>
<dbReference type="SUPFAM" id="SSF117143">
    <property type="entry name" value="Flagellar hook protein flgE"/>
    <property type="match status" value="1"/>
</dbReference>
<keyword evidence="6" id="KW-0966">Cell projection</keyword>